<dbReference type="OrthoDB" id="10266999at2759"/>
<sequence length="468" mass="51243">MANNPPSLGHSQNASASSKLLIESSSSLSNIACPNRTYSSIDANFGSSSQFTNNADLSSGLDDSMAAATSAADYIRRSPTPTSMSPNYDEDPFITSPTLISASLNSLLRNNYLADQNKDAHGDSLSACGSTPNSISTMNSYFSNVSLYNSNNNHNDSTDTRKTTQPYSSNSGHSGSCPHQHPHPTLSASIEPSLDDILADKLTSPYNLASFMGYMSQQHCLETLEFILDTQKYRNYYISAEYSKTHLKRIWKRIIDTYVNFNSPKELNLPSDIKDILLKQTDTTLENEDANPPSPDDFGPAYKVVKMMIKENPYLGFICSFKTTCTCYNDTRPFTYIVPTLALNLTSSLATSSKSSTCRKSSDYYQEFATCIKSRISNVPCSASRSSISNENETKKTTLKRLQFDSPEASYSDGASSTENLSLLVSIPVNSNTTQNSFSSAPIGNKRSIVLKNNSRFSFSSPLNVPAL</sequence>
<dbReference type="Proteomes" id="UP000095009">
    <property type="component" value="Unassembled WGS sequence"/>
</dbReference>
<gene>
    <name evidence="3" type="ORF">NADFUDRAFT_45483</name>
</gene>
<feature type="domain" description="RGS" evidence="2">
    <location>
        <begin position="197"/>
        <end position="320"/>
    </location>
</feature>
<dbReference type="SUPFAM" id="SSF48097">
    <property type="entry name" value="Regulator of G-protein signaling, RGS"/>
    <property type="match status" value="1"/>
</dbReference>
<dbReference type="PANTHER" id="PTHR10845">
    <property type="entry name" value="REGULATOR OF G PROTEIN SIGNALING"/>
    <property type="match status" value="1"/>
</dbReference>
<reference evidence="3 4" key="1">
    <citation type="journal article" date="2016" name="Proc. Natl. Acad. Sci. U.S.A.">
        <title>Comparative genomics of biotechnologically important yeasts.</title>
        <authorList>
            <person name="Riley R."/>
            <person name="Haridas S."/>
            <person name="Wolfe K.H."/>
            <person name="Lopes M.R."/>
            <person name="Hittinger C.T."/>
            <person name="Goeker M."/>
            <person name="Salamov A.A."/>
            <person name="Wisecaver J.H."/>
            <person name="Long T.M."/>
            <person name="Calvey C.H."/>
            <person name="Aerts A.L."/>
            <person name="Barry K.W."/>
            <person name="Choi C."/>
            <person name="Clum A."/>
            <person name="Coughlan A.Y."/>
            <person name="Deshpande S."/>
            <person name="Douglass A.P."/>
            <person name="Hanson S.J."/>
            <person name="Klenk H.-P."/>
            <person name="LaButti K.M."/>
            <person name="Lapidus A."/>
            <person name="Lindquist E.A."/>
            <person name="Lipzen A.M."/>
            <person name="Meier-Kolthoff J.P."/>
            <person name="Ohm R.A."/>
            <person name="Otillar R.P."/>
            <person name="Pangilinan J.L."/>
            <person name="Peng Y."/>
            <person name="Rokas A."/>
            <person name="Rosa C.A."/>
            <person name="Scheuner C."/>
            <person name="Sibirny A.A."/>
            <person name="Slot J.C."/>
            <person name="Stielow J.B."/>
            <person name="Sun H."/>
            <person name="Kurtzman C.P."/>
            <person name="Blackwell M."/>
            <person name="Grigoriev I.V."/>
            <person name="Jeffries T.W."/>
        </authorList>
    </citation>
    <scope>NUCLEOTIDE SEQUENCE [LARGE SCALE GENOMIC DNA]</scope>
    <source>
        <strain evidence="3 4">DSM 6958</strain>
    </source>
</reference>
<feature type="region of interest" description="Disordered" evidence="1">
    <location>
        <begin position="152"/>
        <end position="189"/>
    </location>
</feature>
<dbReference type="EMBL" id="KV454407">
    <property type="protein sequence ID" value="ODQ67357.1"/>
    <property type="molecule type" value="Genomic_DNA"/>
</dbReference>
<dbReference type="AlphaFoldDB" id="A0A1E3PR85"/>
<feature type="non-terminal residue" evidence="3">
    <location>
        <position position="468"/>
    </location>
</feature>
<dbReference type="STRING" id="857566.A0A1E3PR85"/>
<evidence type="ECO:0000259" key="2">
    <source>
        <dbReference type="PROSITE" id="PS50132"/>
    </source>
</evidence>
<dbReference type="Pfam" id="PF00615">
    <property type="entry name" value="RGS"/>
    <property type="match status" value="1"/>
</dbReference>
<dbReference type="PROSITE" id="PS50132">
    <property type="entry name" value="RGS"/>
    <property type="match status" value="1"/>
</dbReference>
<dbReference type="CDD" id="cd07440">
    <property type="entry name" value="RGS"/>
    <property type="match status" value="1"/>
</dbReference>
<evidence type="ECO:0000256" key="1">
    <source>
        <dbReference type="SAM" id="MobiDB-lite"/>
    </source>
</evidence>
<name>A0A1E3PR85_9ASCO</name>
<protein>
    <submittedName>
        <fullName evidence="3">Regulator of G protein signaling superfamily</fullName>
    </submittedName>
</protein>
<dbReference type="Gene3D" id="1.10.167.10">
    <property type="entry name" value="Regulator of G-protein Signalling 4, domain 2"/>
    <property type="match status" value="1"/>
</dbReference>
<keyword evidence="4" id="KW-1185">Reference proteome</keyword>
<dbReference type="InterPro" id="IPR016137">
    <property type="entry name" value="RGS"/>
</dbReference>
<dbReference type="SMART" id="SM00315">
    <property type="entry name" value="RGS"/>
    <property type="match status" value="1"/>
</dbReference>
<accession>A0A1E3PR85</accession>
<dbReference type="PANTHER" id="PTHR10845:SF267">
    <property type="entry name" value="REGULATOR OF G PROTEIN SIGNALING DOMAIN PROTEIN (AFU_ORTHOLOGUE AFUA_6G06860)"/>
    <property type="match status" value="1"/>
</dbReference>
<dbReference type="InterPro" id="IPR044926">
    <property type="entry name" value="RGS_subdomain_2"/>
</dbReference>
<evidence type="ECO:0000313" key="4">
    <source>
        <dbReference type="Proteomes" id="UP000095009"/>
    </source>
</evidence>
<proteinExistence type="predicted"/>
<evidence type="ECO:0000313" key="3">
    <source>
        <dbReference type="EMBL" id="ODQ67357.1"/>
    </source>
</evidence>
<feature type="compositionally biased region" description="Polar residues" evidence="1">
    <location>
        <begin position="163"/>
        <end position="174"/>
    </location>
</feature>
<organism evidence="3 4">
    <name type="scientific">Nadsonia fulvescens var. elongata DSM 6958</name>
    <dbReference type="NCBI Taxonomy" id="857566"/>
    <lineage>
        <taxon>Eukaryota</taxon>
        <taxon>Fungi</taxon>
        <taxon>Dikarya</taxon>
        <taxon>Ascomycota</taxon>
        <taxon>Saccharomycotina</taxon>
        <taxon>Dipodascomycetes</taxon>
        <taxon>Dipodascales</taxon>
        <taxon>Dipodascales incertae sedis</taxon>
        <taxon>Nadsonia</taxon>
    </lineage>
</organism>
<dbReference type="InterPro" id="IPR036305">
    <property type="entry name" value="RGS_sf"/>
</dbReference>